<dbReference type="AlphaFoldDB" id="A0A6A6DQ83"/>
<sequence length="515" mass="58412">MNDWFKVRLSYSPRNDVTPLGNNTFYISIDWGVQGAGRPLGWALRLNAFADPNDNAADFVTARALQRNVTSIEAQSQICSWIRKCSGHECCLAQRDAILPARIIEVSPTRSPSAPRLLITNGGVGKYATLSYCWGASHSSLISSSNMEEYRHHLDVATLPKTIQDAISVTRAISIPYLWVDALCILQDSDEDKTREIAMMEQIFRDSLVTLVAASSDNASRGFLQLRSGHSTAYRVPFRISPSTFGTMSIQDLDDVIYDETLEPINRRAWTLQEQLLAQRLVIYSSHTLQWRCKAGIHNLGDSLNHSAFDEELYSETLFTLSKRYPESHLSLLQWMKIIHVYTERQASLPNDKLPALAGIVKEFSSELGPCYYAGLWEYCLLWQLMWKTFLPDRYQISKPSQYRAPSWSWASIEGRIWYEHYDDTSQYTPYNCAITHVDTTLKSINSPHGEVKDASLTLRALLRKAWFYPKTKNVLWVKGSDDSADSALDRHLEKFIEEHPEDAHTLDSSHGGAA</sequence>
<organism evidence="2 3">
    <name type="scientific">Zopfia rhizophila CBS 207.26</name>
    <dbReference type="NCBI Taxonomy" id="1314779"/>
    <lineage>
        <taxon>Eukaryota</taxon>
        <taxon>Fungi</taxon>
        <taxon>Dikarya</taxon>
        <taxon>Ascomycota</taxon>
        <taxon>Pezizomycotina</taxon>
        <taxon>Dothideomycetes</taxon>
        <taxon>Dothideomycetes incertae sedis</taxon>
        <taxon>Zopfiaceae</taxon>
        <taxon>Zopfia</taxon>
    </lineage>
</organism>
<dbReference type="OrthoDB" id="5125733at2759"/>
<dbReference type="PANTHER" id="PTHR33112">
    <property type="entry name" value="DOMAIN PROTEIN, PUTATIVE-RELATED"/>
    <property type="match status" value="1"/>
</dbReference>
<gene>
    <name evidence="2" type="ORF">K469DRAFT_671809</name>
</gene>
<dbReference type="EMBL" id="ML994654">
    <property type="protein sequence ID" value="KAF2181155.1"/>
    <property type="molecule type" value="Genomic_DNA"/>
</dbReference>
<evidence type="ECO:0000259" key="1">
    <source>
        <dbReference type="Pfam" id="PF06985"/>
    </source>
</evidence>
<protein>
    <submittedName>
        <fullName evidence="2">HET-domain-containing protein</fullName>
    </submittedName>
</protein>
<feature type="domain" description="Heterokaryon incompatibility" evidence="1">
    <location>
        <begin position="127"/>
        <end position="274"/>
    </location>
</feature>
<reference evidence="2" key="1">
    <citation type="journal article" date="2020" name="Stud. Mycol.">
        <title>101 Dothideomycetes genomes: a test case for predicting lifestyles and emergence of pathogens.</title>
        <authorList>
            <person name="Haridas S."/>
            <person name="Albert R."/>
            <person name="Binder M."/>
            <person name="Bloem J."/>
            <person name="Labutti K."/>
            <person name="Salamov A."/>
            <person name="Andreopoulos B."/>
            <person name="Baker S."/>
            <person name="Barry K."/>
            <person name="Bills G."/>
            <person name="Bluhm B."/>
            <person name="Cannon C."/>
            <person name="Castanera R."/>
            <person name="Culley D."/>
            <person name="Daum C."/>
            <person name="Ezra D."/>
            <person name="Gonzalez J."/>
            <person name="Henrissat B."/>
            <person name="Kuo A."/>
            <person name="Liang C."/>
            <person name="Lipzen A."/>
            <person name="Lutzoni F."/>
            <person name="Magnuson J."/>
            <person name="Mondo S."/>
            <person name="Nolan M."/>
            <person name="Ohm R."/>
            <person name="Pangilinan J."/>
            <person name="Park H.-J."/>
            <person name="Ramirez L."/>
            <person name="Alfaro M."/>
            <person name="Sun H."/>
            <person name="Tritt A."/>
            <person name="Yoshinaga Y."/>
            <person name="Zwiers L.-H."/>
            <person name="Turgeon B."/>
            <person name="Goodwin S."/>
            <person name="Spatafora J."/>
            <person name="Crous P."/>
            <person name="Grigoriev I."/>
        </authorList>
    </citation>
    <scope>NUCLEOTIDE SEQUENCE</scope>
    <source>
        <strain evidence="2">CBS 207.26</strain>
    </source>
</reference>
<dbReference type="Pfam" id="PF06985">
    <property type="entry name" value="HET"/>
    <property type="match status" value="1"/>
</dbReference>
<keyword evidence="3" id="KW-1185">Reference proteome</keyword>
<evidence type="ECO:0000313" key="3">
    <source>
        <dbReference type="Proteomes" id="UP000800200"/>
    </source>
</evidence>
<evidence type="ECO:0000313" key="2">
    <source>
        <dbReference type="EMBL" id="KAF2181155.1"/>
    </source>
</evidence>
<dbReference type="PANTHER" id="PTHR33112:SF9">
    <property type="entry name" value="HETEROKARYON INCOMPATIBILITY DOMAIN-CONTAINING PROTEIN"/>
    <property type="match status" value="1"/>
</dbReference>
<accession>A0A6A6DQ83</accession>
<name>A0A6A6DQ83_9PEZI</name>
<dbReference type="Proteomes" id="UP000800200">
    <property type="component" value="Unassembled WGS sequence"/>
</dbReference>
<dbReference type="InterPro" id="IPR010730">
    <property type="entry name" value="HET"/>
</dbReference>
<proteinExistence type="predicted"/>